<sequence length="210" mass="22154">MNTDDLIARLAAEPPRPSFQPQRIMLAVLGAVALACGLFLGVVGIRDDLFDAMSHPAVQAKTLLPFLICLVALPRAMRSARPEGNRLPFAALSWPIGAAIALGIWSWVTLPSSARLAEMTMPAIAECVGLILLLTSAPLGLAISRLRSGAPTRPRMTGALAGLGVSAAAATGYSLFCTQDNPVFFVIWYGAALLVATFAGAYAGAHWLRW</sequence>
<dbReference type="RefSeq" id="WP_311161441.1">
    <property type="nucleotide sequence ID" value="NZ_JAVQLW010000002.1"/>
</dbReference>
<comment type="caution">
    <text evidence="2">The sequence shown here is derived from an EMBL/GenBank/DDBJ whole genome shotgun (WGS) entry which is preliminary data.</text>
</comment>
<reference evidence="3" key="1">
    <citation type="submission" date="2023-07" db="EMBL/GenBank/DDBJ databases">
        <title>Paracoccus sp. MBLB3053 whole genome sequence.</title>
        <authorList>
            <person name="Hwang C.Y."/>
            <person name="Cho E.-S."/>
            <person name="Seo M.-J."/>
        </authorList>
    </citation>
    <scope>NUCLEOTIDE SEQUENCE [LARGE SCALE GENOMIC DNA]</scope>
    <source>
        <strain evidence="3">MBLB3053</strain>
    </source>
</reference>
<organism evidence="2 3">
    <name type="scientific">Paracoccus aurantius</name>
    <dbReference type="NCBI Taxonomy" id="3073814"/>
    <lineage>
        <taxon>Bacteria</taxon>
        <taxon>Pseudomonadati</taxon>
        <taxon>Pseudomonadota</taxon>
        <taxon>Alphaproteobacteria</taxon>
        <taxon>Rhodobacterales</taxon>
        <taxon>Paracoccaceae</taxon>
        <taxon>Paracoccus</taxon>
    </lineage>
</organism>
<feature type="transmembrane region" description="Helical" evidence="1">
    <location>
        <begin position="89"/>
        <end position="108"/>
    </location>
</feature>
<accession>A0ABU2HXC5</accession>
<keyword evidence="1" id="KW-0812">Transmembrane</keyword>
<evidence type="ECO:0000313" key="2">
    <source>
        <dbReference type="EMBL" id="MDS9468964.1"/>
    </source>
</evidence>
<feature type="transmembrane region" description="Helical" evidence="1">
    <location>
        <begin position="24"/>
        <end position="45"/>
    </location>
</feature>
<protein>
    <submittedName>
        <fullName evidence="2">DUF1109 domain-containing protein</fullName>
    </submittedName>
</protein>
<dbReference type="EMBL" id="JAVQLW010000002">
    <property type="protein sequence ID" value="MDS9468964.1"/>
    <property type="molecule type" value="Genomic_DNA"/>
</dbReference>
<evidence type="ECO:0000256" key="1">
    <source>
        <dbReference type="SAM" id="Phobius"/>
    </source>
</evidence>
<keyword evidence="1" id="KW-0472">Membrane</keyword>
<proteinExistence type="predicted"/>
<dbReference type="Pfam" id="PF06532">
    <property type="entry name" value="NrsF"/>
    <property type="match status" value="1"/>
</dbReference>
<keyword evidence="3" id="KW-1185">Reference proteome</keyword>
<feature type="transmembrane region" description="Helical" evidence="1">
    <location>
        <begin position="182"/>
        <end position="205"/>
    </location>
</feature>
<dbReference type="InterPro" id="IPR009495">
    <property type="entry name" value="NrsF"/>
</dbReference>
<feature type="transmembrane region" description="Helical" evidence="1">
    <location>
        <begin position="156"/>
        <end position="176"/>
    </location>
</feature>
<feature type="transmembrane region" description="Helical" evidence="1">
    <location>
        <begin position="120"/>
        <end position="144"/>
    </location>
</feature>
<gene>
    <name evidence="2" type="ORF">RGQ15_15460</name>
</gene>
<name>A0ABU2HXC5_9RHOB</name>
<feature type="transmembrane region" description="Helical" evidence="1">
    <location>
        <begin position="57"/>
        <end position="77"/>
    </location>
</feature>
<evidence type="ECO:0000313" key="3">
    <source>
        <dbReference type="Proteomes" id="UP001269144"/>
    </source>
</evidence>
<keyword evidence="1" id="KW-1133">Transmembrane helix</keyword>
<dbReference type="Proteomes" id="UP001269144">
    <property type="component" value="Unassembled WGS sequence"/>
</dbReference>